<evidence type="ECO:0000313" key="3">
    <source>
        <dbReference type="Proteomes" id="UP000005237"/>
    </source>
</evidence>
<protein>
    <submittedName>
        <fullName evidence="2">Uncharacterized protein</fullName>
    </submittedName>
</protein>
<feature type="region of interest" description="Disordered" evidence="1">
    <location>
        <begin position="34"/>
        <end position="66"/>
    </location>
</feature>
<organism evidence="2 3">
    <name type="scientific">Caenorhabditis japonica</name>
    <dbReference type="NCBI Taxonomy" id="281687"/>
    <lineage>
        <taxon>Eukaryota</taxon>
        <taxon>Metazoa</taxon>
        <taxon>Ecdysozoa</taxon>
        <taxon>Nematoda</taxon>
        <taxon>Chromadorea</taxon>
        <taxon>Rhabditida</taxon>
        <taxon>Rhabditina</taxon>
        <taxon>Rhabditomorpha</taxon>
        <taxon>Rhabditoidea</taxon>
        <taxon>Rhabditidae</taxon>
        <taxon>Peloderinae</taxon>
        <taxon>Caenorhabditis</taxon>
    </lineage>
</organism>
<reference evidence="2" key="2">
    <citation type="submission" date="2022-06" db="UniProtKB">
        <authorList>
            <consortium name="EnsemblMetazoa"/>
        </authorList>
    </citation>
    <scope>IDENTIFICATION</scope>
    <source>
        <strain evidence="2">DF5081</strain>
    </source>
</reference>
<dbReference type="Proteomes" id="UP000005237">
    <property type="component" value="Unassembled WGS sequence"/>
</dbReference>
<name>A0A8R1ET43_CAEJA</name>
<sequence>MEQEVPIELKLRMEEGDSVSKLCERVLDWMSNEAEKEAPKASKRNRPPNNHHGQPHLATGPMLSKRGRGVPVAIEIRPGKVQFCPRNHCALADARVCETVAMVLRFVIILA</sequence>
<evidence type="ECO:0000313" key="2">
    <source>
        <dbReference type="EnsemblMetazoa" id="CJA40418.1"/>
    </source>
</evidence>
<keyword evidence="3" id="KW-1185">Reference proteome</keyword>
<proteinExistence type="predicted"/>
<dbReference type="EnsemblMetazoa" id="CJA40418.1">
    <property type="protein sequence ID" value="CJA40418.1"/>
    <property type="gene ID" value="WBGene00216266"/>
</dbReference>
<accession>A0A8R1ET43</accession>
<reference evidence="3" key="1">
    <citation type="submission" date="2010-08" db="EMBL/GenBank/DDBJ databases">
        <authorList>
            <consortium name="Caenorhabditis japonica Sequencing Consortium"/>
            <person name="Wilson R.K."/>
        </authorList>
    </citation>
    <scope>NUCLEOTIDE SEQUENCE [LARGE SCALE GENOMIC DNA]</scope>
    <source>
        <strain evidence="3">DF5081</strain>
    </source>
</reference>
<evidence type="ECO:0000256" key="1">
    <source>
        <dbReference type="SAM" id="MobiDB-lite"/>
    </source>
</evidence>